<feature type="transmembrane region" description="Helical" evidence="2">
    <location>
        <begin position="165"/>
        <end position="186"/>
    </location>
</feature>
<dbReference type="RefSeq" id="WP_162448609.1">
    <property type="nucleotide sequence ID" value="NZ_WLZY01000001.1"/>
</dbReference>
<dbReference type="EMBL" id="WLZY01000001">
    <property type="protein sequence ID" value="NDL55952.1"/>
    <property type="molecule type" value="Genomic_DNA"/>
</dbReference>
<dbReference type="InterPro" id="IPR016566">
    <property type="entry name" value="UCP010219"/>
</dbReference>
<feature type="region of interest" description="Disordered" evidence="1">
    <location>
        <begin position="1"/>
        <end position="59"/>
    </location>
</feature>
<proteinExistence type="predicted"/>
<evidence type="ECO:0000313" key="4">
    <source>
        <dbReference type="Proteomes" id="UP000460435"/>
    </source>
</evidence>
<feature type="transmembrane region" description="Helical" evidence="2">
    <location>
        <begin position="198"/>
        <end position="216"/>
    </location>
</feature>
<dbReference type="Pfam" id="PF11361">
    <property type="entry name" value="DUF3159"/>
    <property type="match status" value="1"/>
</dbReference>
<sequence length="277" mass="29651">MTAGQQPPEGGGRPSAATNPGPNHEPAADTPAVERHEADEHAEPGGSDTRQHLPTAPSGWMTSLAADERFKATNALTPSALLDAGLPLALFTVVYTAAGRDLTMSLWSALGAGVVLAVIRLIRRDPMQNVIAGFIGLGLAVFVASRTGRAEDVFLPGLLINLGYGIAFVVSIIARWPLLGVLVGLTTGQGMAWRRDPALLRAYTLATALWVAMFAFRLSVQAPLYFAGEDQLGWLAGARLVMSWPLFLLVAYLSWLIVRPAYRAQQLRQAEGDRVTE</sequence>
<comment type="caution">
    <text evidence="3">The sequence shown here is derived from an EMBL/GenBank/DDBJ whole genome shotgun (WGS) entry which is preliminary data.</text>
</comment>
<feature type="transmembrane region" description="Helical" evidence="2">
    <location>
        <begin position="104"/>
        <end position="122"/>
    </location>
</feature>
<accession>A0A7K3LZ33</accession>
<feature type="transmembrane region" description="Helical" evidence="2">
    <location>
        <begin position="80"/>
        <end position="98"/>
    </location>
</feature>
<evidence type="ECO:0000256" key="1">
    <source>
        <dbReference type="SAM" id="MobiDB-lite"/>
    </source>
</evidence>
<gene>
    <name evidence="3" type="ORF">F7O44_02585</name>
</gene>
<keyword evidence="4" id="KW-1185">Reference proteome</keyword>
<keyword evidence="2" id="KW-1133">Transmembrane helix</keyword>
<organism evidence="3 4">
    <name type="scientific">Phytoactinopolyspora mesophila</name>
    <dbReference type="NCBI Taxonomy" id="2650750"/>
    <lineage>
        <taxon>Bacteria</taxon>
        <taxon>Bacillati</taxon>
        <taxon>Actinomycetota</taxon>
        <taxon>Actinomycetes</taxon>
        <taxon>Jiangellales</taxon>
        <taxon>Jiangellaceae</taxon>
        <taxon>Phytoactinopolyspora</taxon>
    </lineage>
</organism>
<keyword evidence="2" id="KW-0812">Transmembrane</keyword>
<feature type="compositionally biased region" description="Basic and acidic residues" evidence="1">
    <location>
        <begin position="32"/>
        <end position="43"/>
    </location>
</feature>
<reference evidence="3 4" key="1">
    <citation type="submission" date="2019-11" db="EMBL/GenBank/DDBJ databases">
        <authorList>
            <person name="Li X.-J."/>
            <person name="Feng X.-M."/>
        </authorList>
    </citation>
    <scope>NUCLEOTIDE SEQUENCE [LARGE SCALE GENOMIC DNA]</scope>
    <source>
        <strain evidence="3 4">XMNu-373</strain>
    </source>
</reference>
<evidence type="ECO:0000256" key="2">
    <source>
        <dbReference type="SAM" id="Phobius"/>
    </source>
</evidence>
<evidence type="ECO:0000313" key="3">
    <source>
        <dbReference type="EMBL" id="NDL55952.1"/>
    </source>
</evidence>
<feature type="transmembrane region" description="Helical" evidence="2">
    <location>
        <begin position="129"/>
        <end position="145"/>
    </location>
</feature>
<dbReference type="Proteomes" id="UP000460435">
    <property type="component" value="Unassembled WGS sequence"/>
</dbReference>
<keyword evidence="2" id="KW-0472">Membrane</keyword>
<protein>
    <submittedName>
        <fullName evidence="3">DUF3159 domain-containing protein</fullName>
    </submittedName>
</protein>
<name>A0A7K3LZ33_9ACTN</name>
<feature type="transmembrane region" description="Helical" evidence="2">
    <location>
        <begin position="236"/>
        <end position="258"/>
    </location>
</feature>
<dbReference type="AlphaFoldDB" id="A0A7K3LZ33"/>